<organism evidence="1 2">
    <name type="scientific">Hibiscus sabdariffa</name>
    <name type="common">roselle</name>
    <dbReference type="NCBI Taxonomy" id="183260"/>
    <lineage>
        <taxon>Eukaryota</taxon>
        <taxon>Viridiplantae</taxon>
        <taxon>Streptophyta</taxon>
        <taxon>Embryophyta</taxon>
        <taxon>Tracheophyta</taxon>
        <taxon>Spermatophyta</taxon>
        <taxon>Magnoliopsida</taxon>
        <taxon>eudicotyledons</taxon>
        <taxon>Gunneridae</taxon>
        <taxon>Pentapetalae</taxon>
        <taxon>rosids</taxon>
        <taxon>malvids</taxon>
        <taxon>Malvales</taxon>
        <taxon>Malvaceae</taxon>
        <taxon>Malvoideae</taxon>
        <taxon>Hibiscus</taxon>
    </lineage>
</organism>
<accession>A0ABR2EZV7</accession>
<comment type="caution">
    <text evidence="1">The sequence shown here is derived from an EMBL/GenBank/DDBJ whole genome shotgun (WGS) entry which is preliminary data.</text>
</comment>
<proteinExistence type="predicted"/>
<name>A0ABR2EZV7_9ROSI</name>
<evidence type="ECO:0000313" key="1">
    <source>
        <dbReference type="EMBL" id="KAK8568238.1"/>
    </source>
</evidence>
<dbReference type="Proteomes" id="UP001472677">
    <property type="component" value="Unassembled WGS sequence"/>
</dbReference>
<gene>
    <name evidence="1" type="ORF">V6N12_006794</name>
</gene>
<protein>
    <submittedName>
        <fullName evidence="1">Uncharacterized protein</fullName>
    </submittedName>
</protein>
<sequence length="210" mass="24595">MLVMKRLRWLMELNFMHFMNEVVSESVVMWKQLANCLVAINGVIKSVMPTIHGNVAMCDILRKLRADAIDVDSILKCTFFWEWNKKKEFISRINELKTTSHMLDESCEKCFHDWVSRAKNDPDLKVRLSYYESLPGILPSIDSQRPPKECLSFIRGSFEHFHVTRKKAASNINSTEDLQRIYDFVFQDYCSSFIGVARSVSQEFDFEDFL</sequence>
<dbReference type="EMBL" id="JBBPBM010000009">
    <property type="protein sequence ID" value="KAK8568238.1"/>
    <property type="molecule type" value="Genomic_DNA"/>
</dbReference>
<evidence type="ECO:0000313" key="2">
    <source>
        <dbReference type="Proteomes" id="UP001472677"/>
    </source>
</evidence>
<keyword evidence="2" id="KW-1185">Reference proteome</keyword>
<reference evidence="1 2" key="1">
    <citation type="journal article" date="2024" name="G3 (Bethesda)">
        <title>Genome assembly of Hibiscus sabdariffa L. provides insights into metabolisms of medicinal natural products.</title>
        <authorList>
            <person name="Kim T."/>
        </authorList>
    </citation>
    <scope>NUCLEOTIDE SEQUENCE [LARGE SCALE GENOMIC DNA]</scope>
    <source>
        <strain evidence="1">TK-2024</strain>
        <tissue evidence="1">Old leaves</tissue>
    </source>
</reference>